<sequence length="62" mass="6894">MAKELHDKNALMFVGGGQKGNEPLILTTGGTPYRGFLEGRVKDDTYCLILHLTNLELKEFAK</sequence>
<proteinExistence type="predicted"/>
<reference evidence="1 2" key="1">
    <citation type="submission" date="2016-07" db="EMBL/GenBank/DDBJ databases">
        <title>Draft genome of Scalindua rubra, obtained from a brine-seawater interface in the Red Sea, sheds light on salt adaptation in anammox bacteria.</title>
        <authorList>
            <person name="Speth D.R."/>
            <person name="Lagkouvardos I."/>
            <person name="Wang Y."/>
            <person name="Qian P.-Y."/>
            <person name="Dutilh B.E."/>
            <person name="Jetten M.S."/>
        </authorList>
    </citation>
    <scope>NUCLEOTIDE SEQUENCE [LARGE SCALE GENOMIC DNA]</scope>
    <source>
        <strain evidence="1">BSI-1</strain>
    </source>
</reference>
<protein>
    <submittedName>
        <fullName evidence="1">Uncharacterized protein</fullName>
    </submittedName>
</protein>
<dbReference type="EMBL" id="MAYW01000078">
    <property type="protein sequence ID" value="ODS32091.1"/>
    <property type="molecule type" value="Genomic_DNA"/>
</dbReference>
<dbReference type="PATRIC" id="fig|1872076.5.peg.3310"/>
<dbReference type="Proteomes" id="UP000094056">
    <property type="component" value="Unassembled WGS sequence"/>
</dbReference>
<evidence type="ECO:0000313" key="1">
    <source>
        <dbReference type="EMBL" id="ODS32091.1"/>
    </source>
</evidence>
<name>A0A1E3X8Y1_9BACT</name>
<accession>A0A1E3X8Y1</accession>
<organism evidence="1 2">
    <name type="scientific">Candidatus Scalindua rubra</name>
    <dbReference type="NCBI Taxonomy" id="1872076"/>
    <lineage>
        <taxon>Bacteria</taxon>
        <taxon>Pseudomonadati</taxon>
        <taxon>Planctomycetota</taxon>
        <taxon>Candidatus Brocadiia</taxon>
        <taxon>Candidatus Brocadiales</taxon>
        <taxon>Candidatus Scalinduaceae</taxon>
        <taxon>Candidatus Scalindua</taxon>
    </lineage>
</organism>
<comment type="caution">
    <text evidence="1">The sequence shown here is derived from an EMBL/GenBank/DDBJ whole genome shotgun (WGS) entry which is preliminary data.</text>
</comment>
<gene>
    <name evidence="1" type="ORF">SCARUB_02798</name>
</gene>
<dbReference type="AlphaFoldDB" id="A0A1E3X8Y1"/>
<evidence type="ECO:0000313" key="2">
    <source>
        <dbReference type="Proteomes" id="UP000094056"/>
    </source>
</evidence>